<dbReference type="PANTHER" id="PTHR33919:SF11">
    <property type="entry name" value="EXPRESSED PROTEIN"/>
    <property type="match status" value="1"/>
</dbReference>
<accession>A0A8X8ZT54</accession>
<keyword evidence="1" id="KW-0472">Membrane</keyword>
<proteinExistence type="predicted"/>
<keyword evidence="3" id="KW-1185">Reference proteome</keyword>
<dbReference type="OrthoDB" id="2013913at2759"/>
<evidence type="ECO:0000313" key="2">
    <source>
        <dbReference type="EMBL" id="KAG6415736.1"/>
    </source>
</evidence>
<keyword evidence="1" id="KW-0812">Transmembrane</keyword>
<comment type="caution">
    <text evidence="2">The sequence shown here is derived from an EMBL/GenBank/DDBJ whole genome shotgun (WGS) entry which is preliminary data.</text>
</comment>
<name>A0A8X8ZT54_SALSN</name>
<reference evidence="2" key="2">
    <citation type="submission" date="2020-08" db="EMBL/GenBank/DDBJ databases">
        <title>Plant Genome Project.</title>
        <authorList>
            <person name="Zhang R.-G."/>
        </authorList>
    </citation>
    <scope>NUCLEOTIDE SEQUENCE</scope>
    <source>
        <strain evidence="2">Huo1</strain>
        <tissue evidence="2">Leaf</tissue>
    </source>
</reference>
<gene>
    <name evidence="2" type="ORF">SASPL_123151</name>
</gene>
<feature type="transmembrane region" description="Helical" evidence="1">
    <location>
        <begin position="58"/>
        <end position="80"/>
    </location>
</feature>
<sequence>MAFRTAGLWKSMAKALGGGPSQSSSFTTSTVPKLKAYAPAAGHVRPETKSKWGVKGDMFPVFMAVGMISLSASFGLFTAWHQLGRGPNLYVKKSRRETLPEVVEPEHVAEEADKFIKQSFFRKVAHIQDIDRQEIMHHPLRGDIFTRPVKVETLRDVGVDPAAK</sequence>
<evidence type="ECO:0000256" key="1">
    <source>
        <dbReference type="SAM" id="Phobius"/>
    </source>
</evidence>
<dbReference type="PANTHER" id="PTHR33919">
    <property type="entry name" value="OS09G0127700 PROTEIN"/>
    <property type="match status" value="1"/>
</dbReference>
<reference evidence="2" key="1">
    <citation type="submission" date="2018-01" db="EMBL/GenBank/DDBJ databases">
        <authorList>
            <person name="Mao J.F."/>
        </authorList>
    </citation>
    <scope>NUCLEOTIDE SEQUENCE</scope>
    <source>
        <strain evidence="2">Huo1</strain>
        <tissue evidence="2">Leaf</tissue>
    </source>
</reference>
<evidence type="ECO:0000313" key="3">
    <source>
        <dbReference type="Proteomes" id="UP000298416"/>
    </source>
</evidence>
<keyword evidence="1" id="KW-1133">Transmembrane helix</keyword>
<organism evidence="2">
    <name type="scientific">Salvia splendens</name>
    <name type="common">Scarlet sage</name>
    <dbReference type="NCBI Taxonomy" id="180675"/>
    <lineage>
        <taxon>Eukaryota</taxon>
        <taxon>Viridiplantae</taxon>
        <taxon>Streptophyta</taxon>
        <taxon>Embryophyta</taxon>
        <taxon>Tracheophyta</taxon>
        <taxon>Spermatophyta</taxon>
        <taxon>Magnoliopsida</taxon>
        <taxon>eudicotyledons</taxon>
        <taxon>Gunneridae</taxon>
        <taxon>Pentapetalae</taxon>
        <taxon>asterids</taxon>
        <taxon>lamiids</taxon>
        <taxon>Lamiales</taxon>
        <taxon>Lamiaceae</taxon>
        <taxon>Nepetoideae</taxon>
        <taxon>Mentheae</taxon>
        <taxon>Salviinae</taxon>
        <taxon>Salvia</taxon>
        <taxon>Salvia subgen. Calosphace</taxon>
        <taxon>core Calosphace</taxon>
    </lineage>
</organism>
<dbReference type="Proteomes" id="UP000298416">
    <property type="component" value="Unassembled WGS sequence"/>
</dbReference>
<dbReference type="EMBL" id="PNBA02000008">
    <property type="protein sequence ID" value="KAG6415736.1"/>
    <property type="molecule type" value="Genomic_DNA"/>
</dbReference>
<protein>
    <submittedName>
        <fullName evidence="2">Uncharacterized protein</fullName>
    </submittedName>
</protein>
<dbReference type="AlphaFoldDB" id="A0A8X8ZT54"/>